<accession>A0A8X6XBR1</accession>
<dbReference type="Proteomes" id="UP000886998">
    <property type="component" value="Unassembled WGS sequence"/>
</dbReference>
<keyword evidence="2" id="KW-1185">Reference proteome</keyword>
<proteinExistence type="predicted"/>
<comment type="caution">
    <text evidence="1">The sequence shown here is derived from an EMBL/GenBank/DDBJ whole genome shotgun (WGS) entry which is preliminary data.</text>
</comment>
<dbReference type="AlphaFoldDB" id="A0A8X6XBR1"/>
<reference evidence="1" key="1">
    <citation type="submission" date="2020-08" db="EMBL/GenBank/DDBJ databases">
        <title>Multicomponent nature underlies the extraordinary mechanical properties of spider dragline silk.</title>
        <authorList>
            <person name="Kono N."/>
            <person name="Nakamura H."/>
            <person name="Mori M."/>
            <person name="Yoshida Y."/>
            <person name="Ohtoshi R."/>
            <person name="Malay A.D."/>
            <person name="Moran D.A.P."/>
            <person name="Tomita M."/>
            <person name="Numata K."/>
            <person name="Arakawa K."/>
        </authorList>
    </citation>
    <scope>NUCLEOTIDE SEQUENCE</scope>
</reference>
<gene>
    <name evidence="1" type="ORF">TNIN_425221</name>
</gene>
<organism evidence="1 2">
    <name type="scientific">Trichonephila inaurata madagascariensis</name>
    <dbReference type="NCBI Taxonomy" id="2747483"/>
    <lineage>
        <taxon>Eukaryota</taxon>
        <taxon>Metazoa</taxon>
        <taxon>Ecdysozoa</taxon>
        <taxon>Arthropoda</taxon>
        <taxon>Chelicerata</taxon>
        <taxon>Arachnida</taxon>
        <taxon>Araneae</taxon>
        <taxon>Araneomorphae</taxon>
        <taxon>Entelegynae</taxon>
        <taxon>Araneoidea</taxon>
        <taxon>Nephilidae</taxon>
        <taxon>Trichonephila</taxon>
        <taxon>Trichonephila inaurata</taxon>
    </lineage>
</organism>
<protein>
    <submittedName>
        <fullName evidence="1">Uncharacterized protein</fullName>
    </submittedName>
</protein>
<evidence type="ECO:0000313" key="1">
    <source>
        <dbReference type="EMBL" id="GFY50615.1"/>
    </source>
</evidence>
<sequence length="88" mass="9871">MGLNLEHDVQPSYVCRRRKKLEAVGDATALGLPLDLERSHAARYIGFYVASTKEKYFGIDEFNNGYQARVAIETRLSKSDGLGMKGEF</sequence>
<dbReference type="EMBL" id="BMAV01007588">
    <property type="protein sequence ID" value="GFY50615.1"/>
    <property type="molecule type" value="Genomic_DNA"/>
</dbReference>
<name>A0A8X6XBR1_9ARAC</name>
<evidence type="ECO:0000313" key="2">
    <source>
        <dbReference type="Proteomes" id="UP000886998"/>
    </source>
</evidence>